<evidence type="ECO:0000313" key="3">
    <source>
        <dbReference type="Proteomes" id="UP000274429"/>
    </source>
</evidence>
<reference evidence="4" key="1">
    <citation type="submission" date="2017-02" db="UniProtKB">
        <authorList>
            <consortium name="WormBaseParasite"/>
        </authorList>
    </citation>
    <scope>IDENTIFICATION</scope>
</reference>
<name>A0A0R3X8P9_HYDTA</name>
<proteinExistence type="predicted"/>
<dbReference type="STRING" id="6205.A0A0R3X8P9"/>
<protein>
    <submittedName>
        <fullName evidence="2 4">Uncharacterized protein</fullName>
    </submittedName>
</protein>
<dbReference type="EMBL" id="UYWX01021152">
    <property type="protein sequence ID" value="VDM34882.1"/>
    <property type="molecule type" value="Genomic_DNA"/>
</dbReference>
<feature type="region of interest" description="Disordered" evidence="1">
    <location>
        <begin position="104"/>
        <end position="123"/>
    </location>
</feature>
<feature type="region of interest" description="Disordered" evidence="1">
    <location>
        <begin position="152"/>
        <end position="202"/>
    </location>
</feature>
<dbReference type="WBParaSite" id="TTAC_0000992401-mRNA-1">
    <property type="protein sequence ID" value="TTAC_0000992401-mRNA-1"/>
    <property type="gene ID" value="TTAC_0000992401"/>
</dbReference>
<sequence length="395" mass="42759">MSGADRRQAVLLRLSGELNEGQELIKQNLPAIRKSVRKLIRKFDIFNPVDVVRPLCVSYADEGSCLQLRLTQNSDFMFTSEDLSSKSPWADIPFVTIILERQPSAVPEQSQNESDKHADPQNVNSDAAAKLVELSTRLEKVESLLDSAMCSATKGSNDPSLPLAKESTPNSGNVKQVCTKSPPNVTPQAVLDPVDTTTASRYPPSKLITKKVGSSAPKSKAAPLKTSVGKGVAAVTVSSRSPPGNNILQVVKSTPMSKGQPPTQTITLKANLPQNKLKRPLATIGNINTSSEAPPSKQHIQHTGLGDGSEYVWRTPASYLANFDETIESVVAGLDDPNDFTIEPPSTQTAFDSTICTTTVDFDEFVHSLPAESFMNSVKKKKKKKQPILQEQLVV</sequence>
<evidence type="ECO:0000256" key="1">
    <source>
        <dbReference type="SAM" id="MobiDB-lite"/>
    </source>
</evidence>
<dbReference type="OrthoDB" id="6274243at2759"/>
<reference evidence="2 3" key="2">
    <citation type="submission" date="2018-11" db="EMBL/GenBank/DDBJ databases">
        <authorList>
            <consortium name="Pathogen Informatics"/>
        </authorList>
    </citation>
    <scope>NUCLEOTIDE SEQUENCE [LARGE SCALE GENOMIC DNA]</scope>
</reference>
<dbReference type="AlphaFoldDB" id="A0A0R3X8P9"/>
<dbReference type="Proteomes" id="UP000274429">
    <property type="component" value="Unassembled WGS sequence"/>
</dbReference>
<evidence type="ECO:0000313" key="4">
    <source>
        <dbReference type="WBParaSite" id="TTAC_0000992401-mRNA-1"/>
    </source>
</evidence>
<keyword evidence="3" id="KW-1185">Reference proteome</keyword>
<gene>
    <name evidence="2" type="ORF">TTAC_LOCUS9909</name>
</gene>
<evidence type="ECO:0000313" key="2">
    <source>
        <dbReference type="EMBL" id="VDM34882.1"/>
    </source>
</evidence>
<organism evidence="4">
    <name type="scientific">Hydatigena taeniaeformis</name>
    <name type="common">Feline tapeworm</name>
    <name type="synonym">Taenia taeniaeformis</name>
    <dbReference type="NCBI Taxonomy" id="6205"/>
    <lineage>
        <taxon>Eukaryota</taxon>
        <taxon>Metazoa</taxon>
        <taxon>Spiralia</taxon>
        <taxon>Lophotrochozoa</taxon>
        <taxon>Platyhelminthes</taxon>
        <taxon>Cestoda</taxon>
        <taxon>Eucestoda</taxon>
        <taxon>Cyclophyllidea</taxon>
        <taxon>Taeniidae</taxon>
        <taxon>Hydatigera</taxon>
    </lineage>
</organism>
<feature type="compositionally biased region" description="Polar residues" evidence="1">
    <location>
        <begin position="167"/>
        <end position="187"/>
    </location>
</feature>
<accession>A0A0R3X8P9</accession>